<accession>A0A9X2RIJ8</accession>
<reference evidence="3" key="1">
    <citation type="submission" date="2022-06" db="EMBL/GenBank/DDBJ databases">
        <title>Gracilimonas sp. CAU 1638 isolated from sea sediment.</title>
        <authorList>
            <person name="Kim W."/>
        </authorList>
    </citation>
    <scope>NUCLEOTIDE SEQUENCE</scope>
    <source>
        <strain evidence="3">CAU 1638</strain>
    </source>
</reference>
<dbReference type="NCBIfam" id="TIGR04183">
    <property type="entry name" value="Por_Secre_tail"/>
    <property type="match status" value="1"/>
</dbReference>
<organism evidence="3 4">
    <name type="scientific">Gracilimonas sediminicola</name>
    <dbReference type="NCBI Taxonomy" id="2952158"/>
    <lineage>
        <taxon>Bacteria</taxon>
        <taxon>Pseudomonadati</taxon>
        <taxon>Balneolota</taxon>
        <taxon>Balneolia</taxon>
        <taxon>Balneolales</taxon>
        <taxon>Balneolaceae</taxon>
        <taxon>Gracilimonas</taxon>
    </lineage>
</organism>
<sequence>MRSLIFLLALIPSLTFAQYQEMRMANPDRLWDNVPVDVHETVFEIHPKGNFSEIELFVSFAATDSNYFSQNELLEMFAFFELSDQITISDLWLWFEDQILVAHIIDRWTANRVYEGIVNRQQDPAILFKNSPTSYELRVYPFTRSQIRKLKISFLVPNTQLRTQTSIPLPTKFHQLAQNTVEDPVIRYFTEAESPALEVSDSQDATFTSGTDTLGRTYWEAQVDAESASSSLSLNVEQESNSNIFLSNYEDETGKYYSLSFIPKQVLDVTASKNIVVMLDYAQANTSVTKTELLDKIKVQLKQNFEETDYFNFLYSSVSDQVLSQDWIQATDAKIDSVFDEIDTSDILSVSNLDDILVGGIDFVSEKETGELMLISSSDTYIDFQDANAFSESILEYAENDLPKTTILDVQDKDFQYRYRNGVNYVGNGYLYGIFVRESGGELFNTQDYWDVNARFSPAFANLQGSITNYTVYPTFANGFTYANFMNEDSGKLPINSTFVQTGQYYGDLPLTIQFTGSIRDTVFNEQIVINESTEVDSSLKRYWMGRNIDKLEKASPNNEEIATIIDYSIENRLMSQYTSFLSILPEDTVLINDEDDGGEIVSIEDGDNPDTYEITALKAYPNPFNPNVNIEVSLSQPWDASNSRIVVYNLLGQVVATLNTAQFNGMKSFTVNWDLSLSNANIATGVYLVSVQTPEASKKIKVTYLK</sequence>
<keyword evidence="4" id="KW-1185">Reference proteome</keyword>
<dbReference type="InterPro" id="IPR026444">
    <property type="entry name" value="Secre_tail"/>
</dbReference>
<dbReference type="PROSITE" id="PS51468">
    <property type="entry name" value="VIT"/>
    <property type="match status" value="1"/>
</dbReference>
<dbReference type="Gene3D" id="2.60.40.4070">
    <property type="match status" value="1"/>
</dbReference>
<proteinExistence type="predicted"/>
<feature type="signal peptide" evidence="1">
    <location>
        <begin position="1"/>
        <end position="17"/>
    </location>
</feature>
<dbReference type="Proteomes" id="UP001139125">
    <property type="component" value="Unassembled WGS sequence"/>
</dbReference>
<keyword evidence="1" id="KW-0732">Signal</keyword>
<dbReference type="Pfam" id="PF18962">
    <property type="entry name" value="Por_Secre_tail"/>
    <property type="match status" value="1"/>
</dbReference>
<feature type="chain" id="PRO_5040871836" evidence="1">
    <location>
        <begin position="18"/>
        <end position="707"/>
    </location>
</feature>
<evidence type="ECO:0000256" key="1">
    <source>
        <dbReference type="SAM" id="SignalP"/>
    </source>
</evidence>
<evidence type="ECO:0000313" key="4">
    <source>
        <dbReference type="Proteomes" id="UP001139125"/>
    </source>
</evidence>
<feature type="domain" description="VIT" evidence="2">
    <location>
        <begin position="22"/>
        <end position="156"/>
    </location>
</feature>
<dbReference type="InterPro" id="IPR013694">
    <property type="entry name" value="VIT"/>
</dbReference>
<comment type="caution">
    <text evidence="3">The sequence shown here is derived from an EMBL/GenBank/DDBJ whole genome shotgun (WGS) entry which is preliminary data.</text>
</comment>
<dbReference type="RefSeq" id="WP_255135849.1">
    <property type="nucleotide sequence ID" value="NZ_JANDBC010000003.1"/>
</dbReference>
<evidence type="ECO:0000313" key="3">
    <source>
        <dbReference type="EMBL" id="MCP9292949.1"/>
    </source>
</evidence>
<protein>
    <submittedName>
        <fullName evidence="3">T9SS type A sorting domain-containing protein</fullName>
    </submittedName>
</protein>
<dbReference type="AlphaFoldDB" id="A0A9X2RIJ8"/>
<gene>
    <name evidence="3" type="ORF">NM125_15265</name>
</gene>
<evidence type="ECO:0000259" key="2">
    <source>
        <dbReference type="PROSITE" id="PS51468"/>
    </source>
</evidence>
<dbReference type="EMBL" id="JANDBC010000003">
    <property type="protein sequence ID" value="MCP9292949.1"/>
    <property type="molecule type" value="Genomic_DNA"/>
</dbReference>
<name>A0A9X2RIJ8_9BACT</name>